<dbReference type="Proteomes" id="UP000288716">
    <property type="component" value="Unassembled WGS sequence"/>
</dbReference>
<dbReference type="OrthoDB" id="6413845at2759"/>
<gene>
    <name evidence="4" type="ORF">B4U80_10796</name>
</gene>
<evidence type="ECO:0000256" key="2">
    <source>
        <dbReference type="ARBA" id="ARBA00023157"/>
    </source>
</evidence>
<dbReference type="EMBL" id="NCKV01006338">
    <property type="protein sequence ID" value="RWS23502.1"/>
    <property type="molecule type" value="Genomic_DNA"/>
</dbReference>
<accession>A0A443S7J3</accession>
<evidence type="ECO:0000313" key="4">
    <source>
        <dbReference type="EMBL" id="RWS23502.1"/>
    </source>
</evidence>
<dbReference type="InterPro" id="IPR036084">
    <property type="entry name" value="Ser_inhib-like_sf"/>
</dbReference>
<dbReference type="InterPro" id="IPR002919">
    <property type="entry name" value="TIL_dom"/>
</dbReference>
<reference evidence="4 5" key="1">
    <citation type="journal article" date="2018" name="Gigascience">
        <title>Genomes of trombidid mites reveal novel predicted allergens and laterally-transferred genes associated with secondary metabolism.</title>
        <authorList>
            <person name="Dong X."/>
            <person name="Chaisiri K."/>
            <person name="Xia D."/>
            <person name="Armstrong S.D."/>
            <person name="Fang Y."/>
            <person name="Donnelly M.J."/>
            <person name="Kadowaki T."/>
            <person name="McGarry J.W."/>
            <person name="Darby A.C."/>
            <person name="Makepeace B.L."/>
        </authorList>
    </citation>
    <scope>NUCLEOTIDE SEQUENCE [LARGE SCALE GENOMIC DNA]</scope>
    <source>
        <strain evidence="4">UoL-UT</strain>
    </source>
</reference>
<evidence type="ECO:0000313" key="5">
    <source>
        <dbReference type="Proteomes" id="UP000288716"/>
    </source>
</evidence>
<dbReference type="GO" id="GO:0030414">
    <property type="term" value="F:peptidase inhibitor activity"/>
    <property type="evidence" value="ECO:0007669"/>
    <property type="project" value="UniProtKB-KW"/>
</dbReference>
<organism evidence="4 5">
    <name type="scientific">Leptotrombidium deliense</name>
    <dbReference type="NCBI Taxonomy" id="299467"/>
    <lineage>
        <taxon>Eukaryota</taxon>
        <taxon>Metazoa</taxon>
        <taxon>Ecdysozoa</taxon>
        <taxon>Arthropoda</taxon>
        <taxon>Chelicerata</taxon>
        <taxon>Arachnida</taxon>
        <taxon>Acari</taxon>
        <taxon>Acariformes</taxon>
        <taxon>Trombidiformes</taxon>
        <taxon>Prostigmata</taxon>
        <taxon>Anystina</taxon>
        <taxon>Parasitengona</taxon>
        <taxon>Trombiculoidea</taxon>
        <taxon>Trombiculidae</taxon>
        <taxon>Leptotrombidium</taxon>
    </lineage>
</organism>
<protein>
    <submittedName>
        <fullName evidence="4">Inducible metalloproteinase inhibitor protein-like protein</fullName>
    </submittedName>
</protein>
<dbReference type="Gene3D" id="2.10.25.10">
    <property type="entry name" value="Laminin"/>
    <property type="match status" value="1"/>
</dbReference>
<evidence type="ECO:0000256" key="1">
    <source>
        <dbReference type="ARBA" id="ARBA00022690"/>
    </source>
</evidence>
<feature type="domain" description="TIL" evidence="3">
    <location>
        <begin position="10"/>
        <end position="64"/>
    </location>
</feature>
<dbReference type="VEuPathDB" id="VectorBase:LDEU008538"/>
<evidence type="ECO:0000259" key="3">
    <source>
        <dbReference type="Pfam" id="PF01826"/>
    </source>
</evidence>
<sequence length="110" mass="12988">MLFKDKTKECGSNEVYLKCGTSCPKSCNNLDPLVCDRRCNNGCFCKDGYVLYFDGITCVLPEKCKKKTTNIFNKSKSIRMKSGLNRDYGFIYPKYTYYPYKRYYYSFNQR</sequence>
<dbReference type="SUPFAM" id="SSF57567">
    <property type="entry name" value="Serine protease inhibitors"/>
    <property type="match status" value="1"/>
</dbReference>
<dbReference type="InterPro" id="IPR051368">
    <property type="entry name" value="SerProtInhib-TIL_Domain"/>
</dbReference>
<dbReference type="PANTHER" id="PTHR23259">
    <property type="entry name" value="RIDDLE"/>
    <property type="match status" value="1"/>
</dbReference>
<dbReference type="CDD" id="cd19941">
    <property type="entry name" value="TIL"/>
    <property type="match status" value="1"/>
</dbReference>
<keyword evidence="2" id="KW-1015">Disulfide bond</keyword>
<dbReference type="AlphaFoldDB" id="A0A443S7J3"/>
<proteinExistence type="predicted"/>
<name>A0A443S7J3_9ACAR</name>
<keyword evidence="5" id="KW-1185">Reference proteome</keyword>
<dbReference type="PANTHER" id="PTHR23259:SF70">
    <property type="entry name" value="ACCESSORY GLAND PROTEIN ACP62F-RELATED"/>
    <property type="match status" value="1"/>
</dbReference>
<keyword evidence="1" id="KW-0646">Protease inhibitor</keyword>
<comment type="caution">
    <text evidence="4">The sequence shown here is derived from an EMBL/GenBank/DDBJ whole genome shotgun (WGS) entry which is preliminary data.</text>
</comment>
<dbReference type="Pfam" id="PF01826">
    <property type="entry name" value="TIL"/>
    <property type="match status" value="1"/>
</dbReference>